<dbReference type="Proteomes" id="UP000230633">
    <property type="component" value="Chromosome"/>
</dbReference>
<gene>
    <name evidence="6 9" type="primary">rnpA</name>
    <name evidence="8" type="ORF">CNO13_02080</name>
    <name evidence="9" type="ORF">EZU67_02080</name>
</gene>
<reference evidence="9" key="2">
    <citation type="submission" date="2022-12" db="EMBL/GenBank/DDBJ databases">
        <title>Whole genome sequencing of Borrelia miyamotoi strains isolated at the Russian territory.</title>
        <authorList>
            <person name="Kuleshov K.V."/>
            <person name="Platonov A.E."/>
            <person name="Goptar I.A."/>
            <person name="Shipulin G.A."/>
            <person name="Markelov M.L."/>
            <person name="Koetsveld J."/>
            <person name="Kolyasnikova N.M."/>
            <person name="Sarksyan D.S."/>
            <person name="Toporkova M.G."/>
            <person name="Hovius J.W."/>
        </authorList>
    </citation>
    <scope>NUCLEOTIDE SEQUENCE</scope>
    <source>
        <strain evidence="10">Yekat-1</strain>
        <strain evidence="9">Yekat-76</strain>
    </source>
</reference>
<comment type="catalytic activity">
    <reaction evidence="6">
        <text>Endonucleolytic cleavage of RNA, removing 5'-extranucleotides from tRNA precursor.</text>
        <dbReference type="EC" id="3.1.26.5"/>
    </reaction>
</comment>
<keyword evidence="10" id="KW-1185">Reference proteome</keyword>
<keyword evidence="4 6" id="KW-0378">Hydrolase</keyword>
<dbReference type="Gene3D" id="3.30.230.10">
    <property type="match status" value="1"/>
</dbReference>
<keyword evidence="1 6" id="KW-0819">tRNA processing</keyword>
<evidence type="ECO:0000256" key="3">
    <source>
        <dbReference type="ARBA" id="ARBA00022759"/>
    </source>
</evidence>
<dbReference type="InterPro" id="IPR020568">
    <property type="entry name" value="Ribosomal_Su5_D2-typ_SF"/>
</dbReference>
<dbReference type="GO" id="GO:0000049">
    <property type="term" value="F:tRNA binding"/>
    <property type="evidence" value="ECO:0007669"/>
    <property type="project" value="UniProtKB-UniRule"/>
</dbReference>
<reference evidence="11" key="1">
    <citation type="submission" date="2019-03" db="EMBL/GenBank/DDBJ databases">
        <title>Whole genome sequencing of Borrelia miyamotoi strains isolated at the Russian territory.</title>
        <authorList>
            <person name="Kuleshov K.V."/>
            <person name="Platonov A.E."/>
            <person name="Goptar I.A."/>
            <person name="Shipulin G.A."/>
            <person name="Markelov M.L."/>
            <person name="Koetsveld J."/>
            <person name="Kolyasnikova N.M."/>
            <person name="Sarksyan D.S."/>
            <person name="Toporkova M.G."/>
            <person name="Hovius J.W."/>
        </authorList>
    </citation>
    <scope>NUCLEOTIDE SEQUENCE [LARGE SCALE GENOMIC DNA]</scope>
    <source>
        <strain evidence="8">Yekat-1</strain>
        <strain evidence="11">Yekat-76</strain>
    </source>
</reference>
<dbReference type="SUPFAM" id="SSF54211">
    <property type="entry name" value="Ribosomal protein S5 domain 2-like"/>
    <property type="match status" value="1"/>
</dbReference>
<evidence type="ECO:0000313" key="9">
    <source>
        <dbReference type="EMBL" id="QBK61957.1"/>
    </source>
</evidence>
<dbReference type="GO" id="GO:0042781">
    <property type="term" value="F:3'-tRNA processing endoribonuclease activity"/>
    <property type="evidence" value="ECO:0007669"/>
    <property type="project" value="TreeGrafter"/>
</dbReference>
<evidence type="ECO:0000256" key="6">
    <source>
        <dbReference type="HAMAP-Rule" id="MF_00227"/>
    </source>
</evidence>
<dbReference type="EMBL" id="CP036557">
    <property type="protein sequence ID" value="QBK61957.1"/>
    <property type="molecule type" value="Genomic_DNA"/>
</dbReference>
<dbReference type="InterPro" id="IPR014721">
    <property type="entry name" value="Ribsml_uS5_D2-typ_fold_subgr"/>
</dbReference>
<comment type="similarity">
    <text evidence="6">Belongs to the RnpA family.</text>
</comment>
<protein>
    <recommendedName>
        <fullName evidence="6 7">Ribonuclease P protein component</fullName>
        <shortName evidence="6">RNase P protein</shortName>
        <shortName evidence="6">RNaseP protein</shortName>
        <ecNumber evidence="6 7">3.1.26.5</ecNumber>
    </recommendedName>
    <alternativeName>
        <fullName evidence="6">Protein C5</fullName>
    </alternativeName>
</protein>
<sequence>MKKRSINIKSKVEIQELFKKGGFIRLEGINVFYEFTSLAISRILVTFPKIFKGAVKRNRVRRVFRECFRRRFDLLKGKCVDFIFVVYPQKADVSYCEVETMLRNIDLDVIKRKV</sequence>
<evidence type="ECO:0000313" key="11">
    <source>
        <dbReference type="Proteomes" id="UP000291995"/>
    </source>
</evidence>
<comment type="function">
    <text evidence="6">RNaseP catalyzes the removal of the 5'-leader sequence from pre-tRNA to produce the mature 5'-terminus. It can also cleave other RNA substrates such as 4.5S RNA. The protein component plays an auxiliary but essential role in vivo by binding to the 5'-leader sequence and broadening the substrate specificity of the ribozyme.</text>
</comment>
<evidence type="ECO:0000256" key="5">
    <source>
        <dbReference type="ARBA" id="ARBA00022884"/>
    </source>
</evidence>
<evidence type="ECO:0000313" key="10">
    <source>
        <dbReference type="Proteomes" id="UP000230633"/>
    </source>
</evidence>
<dbReference type="Proteomes" id="UP000291995">
    <property type="component" value="Chromosome"/>
</dbReference>
<dbReference type="Pfam" id="PF00825">
    <property type="entry name" value="Ribonuclease_P"/>
    <property type="match status" value="1"/>
</dbReference>
<evidence type="ECO:0000256" key="7">
    <source>
        <dbReference type="NCBIfam" id="TIGR00188"/>
    </source>
</evidence>
<name>A0AAP8YVK2_9SPIR</name>
<dbReference type="GO" id="GO:0001682">
    <property type="term" value="P:tRNA 5'-leader removal"/>
    <property type="evidence" value="ECO:0007669"/>
    <property type="project" value="UniProtKB-UniRule"/>
</dbReference>
<dbReference type="HAMAP" id="MF_00227">
    <property type="entry name" value="RNase_P"/>
    <property type="match status" value="1"/>
</dbReference>
<comment type="subunit">
    <text evidence="6">Consists of a catalytic RNA component (M1 or rnpB) and a protein subunit.</text>
</comment>
<dbReference type="InterPro" id="IPR000100">
    <property type="entry name" value="RNase_P"/>
</dbReference>
<evidence type="ECO:0000313" key="8">
    <source>
        <dbReference type="EMBL" id="ATQ15967.1"/>
    </source>
</evidence>
<keyword evidence="5 6" id="KW-0694">RNA-binding</keyword>
<keyword evidence="3 6" id="KW-0255">Endonuclease</keyword>
<dbReference type="EMBL" id="CP024333">
    <property type="protein sequence ID" value="ATQ15967.1"/>
    <property type="molecule type" value="Genomic_DNA"/>
</dbReference>
<dbReference type="EC" id="3.1.26.5" evidence="6 7"/>
<dbReference type="AlphaFoldDB" id="A0AAP8YVK2"/>
<evidence type="ECO:0000256" key="4">
    <source>
        <dbReference type="ARBA" id="ARBA00022801"/>
    </source>
</evidence>
<dbReference type="RefSeq" id="WP_025443724.1">
    <property type="nucleotide sequence ID" value="NZ_AP024371.1"/>
</dbReference>
<evidence type="ECO:0000256" key="2">
    <source>
        <dbReference type="ARBA" id="ARBA00022722"/>
    </source>
</evidence>
<proteinExistence type="inferred from homology"/>
<keyword evidence="2 6" id="KW-0540">Nuclease</keyword>
<dbReference type="PANTHER" id="PTHR33992">
    <property type="entry name" value="RIBONUCLEASE P PROTEIN COMPONENT"/>
    <property type="match status" value="1"/>
</dbReference>
<dbReference type="GO" id="GO:0004526">
    <property type="term" value="F:ribonuclease P activity"/>
    <property type="evidence" value="ECO:0007669"/>
    <property type="project" value="UniProtKB-UniRule"/>
</dbReference>
<dbReference type="GeneID" id="75118143"/>
<dbReference type="GO" id="GO:0030677">
    <property type="term" value="C:ribonuclease P complex"/>
    <property type="evidence" value="ECO:0007669"/>
    <property type="project" value="TreeGrafter"/>
</dbReference>
<accession>A0AAP8YVK2</accession>
<evidence type="ECO:0000256" key="1">
    <source>
        <dbReference type="ARBA" id="ARBA00022694"/>
    </source>
</evidence>
<organism evidence="9 11">
    <name type="scientific">Borrelia miyamotoi</name>
    <dbReference type="NCBI Taxonomy" id="47466"/>
    <lineage>
        <taxon>Bacteria</taxon>
        <taxon>Pseudomonadati</taxon>
        <taxon>Spirochaetota</taxon>
        <taxon>Spirochaetia</taxon>
        <taxon>Spirochaetales</taxon>
        <taxon>Borreliaceae</taxon>
        <taxon>Borrelia</taxon>
    </lineage>
</organism>
<dbReference type="NCBIfam" id="TIGR00188">
    <property type="entry name" value="rnpA"/>
    <property type="match status" value="1"/>
</dbReference>
<dbReference type="PANTHER" id="PTHR33992:SF1">
    <property type="entry name" value="RIBONUCLEASE P PROTEIN COMPONENT"/>
    <property type="match status" value="1"/>
</dbReference>